<dbReference type="OrthoDB" id="2150942at2759"/>
<comment type="caution">
    <text evidence="1">The sequence shown here is derived from an EMBL/GenBank/DDBJ whole genome shotgun (WGS) entry which is preliminary data.</text>
</comment>
<reference evidence="1" key="1">
    <citation type="journal article" date="2021" name="Sci. Rep.">
        <title>Diploid genomic architecture of Nitzschia inconspicua, an elite biomass production diatom.</title>
        <authorList>
            <person name="Oliver A."/>
            <person name="Podell S."/>
            <person name="Pinowska A."/>
            <person name="Traller J.C."/>
            <person name="Smith S.R."/>
            <person name="McClure R."/>
            <person name="Beliaev A."/>
            <person name="Bohutskyi P."/>
            <person name="Hill E.A."/>
            <person name="Rabines A."/>
            <person name="Zheng H."/>
            <person name="Allen L.Z."/>
            <person name="Kuo A."/>
            <person name="Grigoriev I.V."/>
            <person name="Allen A.E."/>
            <person name="Hazlebeck D."/>
            <person name="Allen E.E."/>
        </authorList>
    </citation>
    <scope>NUCLEOTIDE SEQUENCE</scope>
    <source>
        <strain evidence="1">Hildebrandi</strain>
    </source>
</reference>
<sequence length="353" mass="39156">MAYNISASRNRNSVTKVDSSRYYSEYYGHKVRHLEVLLPQLRADTDSLIWTAGDSSLDNKYWFSDIRSAVGLAGYEQVLDPPRCNADVTYWLNYLANARGSRLGAINTAVEATTLNERTFRLRPQDRFLRDNIQSNDILIVSVGGNDVAMAPTPCTIFSILSMVKLPSWCLKRGCVVGSMPCDEYCCGCGPAAMGSCLCAFPPCFGYLVHLFGTRVKRYIEKLVAKTKPKTILVCMYYYLDENPTPSWAGLALGCLDYNSSPHKLQTLIRRAFVEATSKIEVPGCEVIPIPLFNVLDGKNSRDYVARVEPSSEGGFKMAEYLLDTIQRVDAVGDGGERIGDVLPTTSITMGRQ</sequence>
<dbReference type="Proteomes" id="UP000693970">
    <property type="component" value="Unassembled WGS sequence"/>
</dbReference>
<evidence type="ECO:0000313" key="2">
    <source>
        <dbReference type="Proteomes" id="UP000693970"/>
    </source>
</evidence>
<gene>
    <name evidence="1" type="ORF">IV203_007427</name>
</gene>
<proteinExistence type="predicted"/>
<dbReference type="EMBL" id="JAGRRH010000025">
    <property type="protein sequence ID" value="KAG7342334.1"/>
    <property type="molecule type" value="Genomic_DNA"/>
</dbReference>
<dbReference type="AlphaFoldDB" id="A0A9K3KEM5"/>
<reference evidence="1" key="2">
    <citation type="submission" date="2021-04" db="EMBL/GenBank/DDBJ databases">
        <authorList>
            <person name="Podell S."/>
        </authorList>
    </citation>
    <scope>NUCLEOTIDE SEQUENCE</scope>
    <source>
        <strain evidence="1">Hildebrandi</strain>
    </source>
</reference>
<keyword evidence="2" id="KW-1185">Reference proteome</keyword>
<organism evidence="1 2">
    <name type="scientific">Nitzschia inconspicua</name>
    <dbReference type="NCBI Taxonomy" id="303405"/>
    <lineage>
        <taxon>Eukaryota</taxon>
        <taxon>Sar</taxon>
        <taxon>Stramenopiles</taxon>
        <taxon>Ochrophyta</taxon>
        <taxon>Bacillariophyta</taxon>
        <taxon>Bacillariophyceae</taxon>
        <taxon>Bacillariophycidae</taxon>
        <taxon>Bacillariales</taxon>
        <taxon>Bacillariaceae</taxon>
        <taxon>Nitzschia</taxon>
    </lineage>
</organism>
<evidence type="ECO:0000313" key="1">
    <source>
        <dbReference type="EMBL" id="KAG7342334.1"/>
    </source>
</evidence>
<accession>A0A9K3KEM5</accession>
<protein>
    <submittedName>
        <fullName evidence="1">Uncharacterized protein</fullName>
    </submittedName>
</protein>
<name>A0A9K3KEM5_9STRA</name>